<keyword evidence="5 7" id="KW-0472">Membrane</keyword>
<dbReference type="InterPro" id="IPR054319">
    <property type="entry name" value="PspC-rel_ToastRack"/>
</dbReference>
<evidence type="ECO:0000256" key="2">
    <source>
        <dbReference type="ARBA" id="ARBA00022475"/>
    </source>
</evidence>
<feature type="domain" description="PspC-related ToastRack" evidence="10">
    <location>
        <begin position="519"/>
        <end position="620"/>
    </location>
</feature>
<keyword evidence="12" id="KW-1185">Reference proteome</keyword>
<evidence type="ECO:0000256" key="3">
    <source>
        <dbReference type="ARBA" id="ARBA00022692"/>
    </source>
</evidence>
<comment type="subcellular location">
    <subcellularLocation>
        <location evidence="1">Cell membrane</location>
        <topology evidence="1">Single-pass membrane protein</topology>
    </subcellularLocation>
</comment>
<dbReference type="AlphaFoldDB" id="A0A3E1NQR0"/>
<gene>
    <name evidence="11" type="ORF">DXN05_04670</name>
</gene>
<evidence type="ECO:0000259" key="10">
    <source>
        <dbReference type="Pfam" id="PF22744"/>
    </source>
</evidence>
<feature type="transmembrane region" description="Helical" evidence="7">
    <location>
        <begin position="353"/>
        <end position="379"/>
    </location>
</feature>
<feature type="transmembrane region" description="Helical" evidence="7">
    <location>
        <begin position="433"/>
        <end position="456"/>
    </location>
</feature>
<feature type="transmembrane region" description="Helical" evidence="7">
    <location>
        <begin position="246"/>
        <end position="266"/>
    </location>
</feature>
<sequence length="727" mass="81766">MKKVININFQGRVIPIEETAYDILKQYIESLRIHFAGEEGRDEIINDIEGRIAELFNDNLKKGATCITDEDVNTVIASIGRPEDFEDGDNTQAQSAAQGQNTNRENTYQDAGYREREPHRRLYRDENDKMLGGVCSGLAAYLRIDPTLVRIVFTIITFGSFGTCLLVYILLWAILPSTRLEKANFRKRLFRNPDEKVIAGVASGIAAYFDIAVWIPRLIFASPLAIGIIVSILRKIFGDYDPGPSIVFGSLGSSLSVIYVILWVVIPEAHSTSEKLEMRGEKVDLNSIKNSIQEDLGQFKNRTEKWGAEISQKATEWSKEFTETVTEKGKQFGTEVGAAASRGSRGIGNAIGILFKAFFLFIAGVFAFAMLMILVGAVVGGVSYLPVKNFFLDGFWQNALAWATLVLFFTVPVIGLVIWVVRRVMRVKSKNSYLSYTFSGLWVIGLICAICLAASITRSYSSQIGVGDKIDLVQPSKNKLVLNVSSEHSDYLKNWSVVKFGIDWDDDDDAPFYTLSEDSVVLRTVRVKVVKSEDTLFHTQLVKFSHGSSAQEAKNNAGKIQFPVQQADSLLTLPPGFALTSNMKFHNQQVLLIVGVPVGKKIQLDGRIKDYKWFNIEFRNRRHKGWNVDWDDNWDNGYDWQENVEYVMTDNGLKATKVRPSADSEEEMRKLDEQKKDIDQRQQELKDKIKRDTSNRYHYKPEASAALKGKTDIVPGPAGLLMTRLSF</sequence>
<name>A0A3E1NQR0_9BACT</name>
<dbReference type="Proteomes" id="UP000261284">
    <property type="component" value="Unassembled WGS sequence"/>
</dbReference>
<protein>
    <submittedName>
        <fullName evidence="11">PspC domain-containing protein</fullName>
    </submittedName>
</protein>
<feature type="domain" description="Phage shock protein PspC N-terminal" evidence="8">
    <location>
        <begin position="120"/>
        <end position="177"/>
    </location>
</feature>
<feature type="region of interest" description="Disordered" evidence="6">
    <location>
        <begin position="658"/>
        <end position="697"/>
    </location>
</feature>
<feature type="transmembrane region" description="Helical" evidence="7">
    <location>
        <begin position="399"/>
        <end position="421"/>
    </location>
</feature>
<evidence type="ECO:0000256" key="1">
    <source>
        <dbReference type="ARBA" id="ARBA00004162"/>
    </source>
</evidence>
<feature type="domain" description="Phage shock protein PspC N-terminal" evidence="8">
    <location>
        <begin position="187"/>
        <end position="269"/>
    </location>
</feature>
<dbReference type="RefSeq" id="WP_116846022.1">
    <property type="nucleotide sequence ID" value="NZ_QTJU01000001.1"/>
</dbReference>
<feature type="compositionally biased region" description="Basic and acidic residues" evidence="6">
    <location>
        <begin position="667"/>
        <end position="697"/>
    </location>
</feature>
<organism evidence="11 12">
    <name type="scientific">Deminuibacter soli</name>
    <dbReference type="NCBI Taxonomy" id="2291815"/>
    <lineage>
        <taxon>Bacteria</taxon>
        <taxon>Pseudomonadati</taxon>
        <taxon>Bacteroidota</taxon>
        <taxon>Chitinophagia</taxon>
        <taxon>Chitinophagales</taxon>
        <taxon>Chitinophagaceae</taxon>
        <taxon>Deminuibacter</taxon>
    </lineage>
</organism>
<evidence type="ECO:0000313" key="11">
    <source>
        <dbReference type="EMBL" id="RFM30266.1"/>
    </source>
</evidence>
<feature type="transmembrane region" description="Helical" evidence="7">
    <location>
        <begin position="196"/>
        <end position="215"/>
    </location>
</feature>
<reference evidence="11 12" key="1">
    <citation type="submission" date="2018-08" db="EMBL/GenBank/DDBJ databases">
        <title>Chitinophagaceae sp. K23C18032701, a novel bacterium isolated from forest soil.</title>
        <authorList>
            <person name="Wang C."/>
        </authorList>
    </citation>
    <scope>NUCLEOTIDE SEQUENCE [LARGE SCALE GENOMIC DNA]</scope>
    <source>
        <strain evidence="11 12">K23C18032701</strain>
    </source>
</reference>
<evidence type="ECO:0000256" key="5">
    <source>
        <dbReference type="ARBA" id="ARBA00023136"/>
    </source>
</evidence>
<dbReference type="EMBL" id="QTJU01000001">
    <property type="protein sequence ID" value="RFM30266.1"/>
    <property type="molecule type" value="Genomic_DNA"/>
</dbReference>
<dbReference type="Pfam" id="PF22571">
    <property type="entry name" value="LiaI-LiaF-TM_PspC"/>
    <property type="match status" value="1"/>
</dbReference>
<evidence type="ECO:0000259" key="9">
    <source>
        <dbReference type="Pfam" id="PF22571"/>
    </source>
</evidence>
<keyword evidence="4 7" id="KW-1133">Transmembrane helix</keyword>
<dbReference type="Pfam" id="PF04024">
    <property type="entry name" value="PspC"/>
    <property type="match status" value="2"/>
</dbReference>
<accession>A0A3E1NQR0</accession>
<keyword evidence="3 7" id="KW-0812">Transmembrane</keyword>
<feature type="compositionally biased region" description="Polar residues" evidence="6">
    <location>
        <begin position="90"/>
        <end position="109"/>
    </location>
</feature>
<comment type="caution">
    <text evidence="11">The sequence shown here is derived from an EMBL/GenBank/DDBJ whole genome shotgun (WGS) entry which is preliminary data.</text>
</comment>
<dbReference type="InterPro" id="IPR052027">
    <property type="entry name" value="PspC"/>
</dbReference>
<dbReference type="Pfam" id="PF22744">
    <property type="entry name" value="Toast-rack_PspC-Cterm"/>
    <property type="match status" value="1"/>
</dbReference>
<evidence type="ECO:0000313" key="12">
    <source>
        <dbReference type="Proteomes" id="UP000261284"/>
    </source>
</evidence>
<keyword evidence="2" id="KW-1003">Cell membrane</keyword>
<dbReference type="PANTHER" id="PTHR33885">
    <property type="entry name" value="PHAGE SHOCK PROTEIN C"/>
    <property type="match status" value="1"/>
</dbReference>
<evidence type="ECO:0000256" key="6">
    <source>
        <dbReference type="SAM" id="MobiDB-lite"/>
    </source>
</evidence>
<evidence type="ECO:0000256" key="4">
    <source>
        <dbReference type="ARBA" id="ARBA00022989"/>
    </source>
</evidence>
<dbReference type="OrthoDB" id="5772680at2"/>
<feature type="region of interest" description="Disordered" evidence="6">
    <location>
        <begin position="81"/>
        <end position="115"/>
    </location>
</feature>
<feature type="transmembrane region" description="Helical" evidence="7">
    <location>
        <begin position="151"/>
        <end position="175"/>
    </location>
</feature>
<dbReference type="GO" id="GO:0005886">
    <property type="term" value="C:plasma membrane"/>
    <property type="evidence" value="ECO:0007669"/>
    <property type="project" value="UniProtKB-SubCell"/>
</dbReference>
<evidence type="ECO:0000256" key="7">
    <source>
        <dbReference type="SAM" id="Phobius"/>
    </source>
</evidence>
<dbReference type="InterPro" id="IPR054321">
    <property type="entry name" value="PspC-rel_TM"/>
</dbReference>
<dbReference type="InterPro" id="IPR007168">
    <property type="entry name" value="Phageshock_PspC_N"/>
</dbReference>
<proteinExistence type="predicted"/>
<dbReference type="PANTHER" id="PTHR33885:SF3">
    <property type="entry name" value="PHAGE SHOCK PROTEIN C"/>
    <property type="match status" value="1"/>
</dbReference>
<feature type="domain" description="PspC-related transmembrane region" evidence="9">
    <location>
        <begin position="325"/>
        <end position="460"/>
    </location>
</feature>
<evidence type="ECO:0000259" key="8">
    <source>
        <dbReference type="Pfam" id="PF04024"/>
    </source>
</evidence>